<dbReference type="RefSeq" id="WP_010554771.1">
    <property type="nucleotide sequence ID" value="NZ_CP011027.1"/>
</dbReference>
<organism evidence="2 3">
    <name type="scientific">Pseudoalteromonas arctica A 37-1-2</name>
    <dbReference type="NCBI Taxonomy" id="1117313"/>
    <lineage>
        <taxon>Bacteria</taxon>
        <taxon>Pseudomonadati</taxon>
        <taxon>Pseudomonadota</taxon>
        <taxon>Gammaproteobacteria</taxon>
        <taxon>Alteromonadales</taxon>
        <taxon>Pseudoalteromonadaceae</taxon>
        <taxon>Pseudoalteromonas</taxon>
    </lineage>
</organism>
<geneLocation type="plasmid" evidence="2">
    <name>unnamed</name>
</geneLocation>
<evidence type="ECO:0000313" key="3">
    <source>
        <dbReference type="Proteomes" id="UP000016505"/>
    </source>
</evidence>
<proteinExistence type="predicted"/>
<protein>
    <submittedName>
        <fullName evidence="2">Uncharacterized protein</fullName>
    </submittedName>
</protein>
<evidence type="ECO:0000256" key="1">
    <source>
        <dbReference type="SAM" id="Phobius"/>
    </source>
</evidence>
<keyword evidence="1" id="KW-0812">Transmembrane</keyword>
<keyword evidence="2" id="KW-0614">Plasmid</keyword>
<sequence length="399" mass="45340">MSTQILDAYAAVFAALDEKELQDGEFKGWLRLTPQLKDKLELLADAGLTTGSYDFNKDGKPFSSANLSQLKPAHFENNIRFYIELTAQQIKSDYSICSEWNELLANELRVKSPVKYIFFTNTSTLLTPDSGDEKYVNYLNVHKAYEFVKELAESTEGGDSTIFYERPLNFEFVLKESDLTHSIDLDALKKLLSKDLHKEAITCLMCRELVSFLKDNTLRQRFSYLIQHMDSLVSNVLLSYQSYVENYTFDKVRKEYLEKRTEYVSKIHGVFDNIATKLLSLPAGIWFATTQIKEIEIGGLETMAFAKNVSVIVTVSVLAVLLIFNLFGQFSTISTMSKEYRGVFNALAKTYEDEAPEIGKAKSDIESAQTQVEIKLYIAICATLSLVGLTIWMFCKAYN</sequence>
<dbReference type="AlphaFoldDB" id="A0A290SAH5"/>
<dbReference type="Proteomes" id="UP000016505">
    <property type="component" value="Plasmid unnamed"/>
</dbReference>
<gene>
    <name evidence="2" type="ORF">PARC_p0075</name>
</gene>
<feature type="transmembrane region" description="Helical" evidence="1">
    <location>
        <begin position="376"/>
        <end position="394"/>
    </location>
</feature>
<keyword evidence="1" id="KW-1133">Transmembrane helix</keyword>
<feature type="transmembrane region" description="Helical" evidence="1">
    <location>
        <begin position="309"/>
        <end position="328"/>
    </location>
</feature>
<accession>A0A290SAH5</accession>
<dbReference type="OrthoDB" id="7069241at2"/>
<dbReference type="KEGG" id="part:PARC_p0075"/>
<name>A0A290SAH5_9GAMM</name>
<evidence type="ECO:0000313" key="2">
    <source>
        <dbReference type="EMBL" id="ATC89043.1"/>
    </source>
</evidence>
<keyword evidence="1" id="KW-0472">Membrane</keyword>
<reference evidence="2 3" key="1">
    <citation type="journal article" date="2012" name="J. Bacteriol.">
        <title>Genome sequences of type strains of seven species of the marine bacterium Pseudoalteromonas.</title>
        <authorList>
            <person name="Xie B.B."/>
            <person name="Shu Y.L."/>
            <person name="Qin Q.L."/>
            <person name="Rong J.C."/>
            <person name="Zhang X.Y."/>
            <person name="Chen X.L."/>
            <person name="Shi M."/>
            <person name="He H.L."/>
            <person name="Zhou B.C."/>
            <person name="Zhang Y.Z."/>
        </authorList>
    </citation>
    <scope>NUCLEOTIDE SEQUENCE [LARGE SCALE GENOMIC DNA]</scope>
    <source>
        <strain evidence="2 3">A 37-1-2</strain>
        <plasmid evidence="2 3">unnamed</plasmid>
    </source>
</reference>
<dbReference type="EMBL" id="CP011027">
    <property type="protein sequence ID" value="ATC89043.1"/>
    <property type="molecule type" value="Genomic_DNA"/>
</dbReference>